<name>A0ABR7S9X0_9ACTN</name>
<evidence type="ECO:0000313" key="3">
    <source>
        <dbReference type="Proteomes" id="UP000642284"/>
    </source>
</evidence>
<reference evidence="2 3" key="1">
    <citation type="submission" date="2020-08" db="EMBL/GenBank/DDBJ databases">
        <title>Genemic of Streptomyces polyaspartic.</title>
        <authorList>
            <person name="Liu W."/>
        </authorList>
    </citation>
    <scope>NUCLEOTIDE SEQUENCE [LARGE SCALE GENOMIC DNA]</scope>
    <source>
        <strain evidence="2 3">TRM66268-LWL</strain>
    </source>
</reference>
<accession>A0ABR7S9X0</accession>
<comment type="caution">
    <text evidence="2">The sequence shown here is derived from an EMBL/GenBank/DDBJ whole genome shotgun (WGS) entry which is preliminary data.</text>
</comment>
<sequence>MAAERPVAPVSSSIASRPAPDLPGGGAEDRAHRDLAGALVDALAAGAPSARDAGRTWGSRLARTVAPAPAAERVHGHAARLGFGPETVPAPAGIERILLHGCPYRDLARRAPEVVCALHQGVLDGLLERDAVRAELHPFLAPDLCGADLVAR</sequence>
<gene>
    <name evidence="2" type="ORF">H9Y04_06805</name>
</gene>
<protein>
    <recommendedName>
        <fullName evidence="4">Transcriptional regulator</fullName>
    </recommendedName>
</protein>
<proteinExistence type="predicted"/>
<dbReference type="RefSeq" id="WP_187812752.1">
    <property type="nucleotide sequence ID" value="NZ_JACTVJ010000004.1"/>
</dbReference>
<evidence type="ECO:0000256" key="1">
    <source>
        <dbReference type="SAM" id="MobiDB-lite"/>
    </source>
</evidence>
<feature type="region of interest" description="Disordered" evidence="1">
    <location>
        <begin position="1"/>
        <end position="31"/>
    </location>
</feature>
<keyword evidence="3" id="KW-1185">Reference proteome</keyword>
<organism evidence="2 3">
    <name type="scientific">Streptomyces polyasparticus</name>
    <dbReference type="NCBI Taxonomy" id="2767826"/>
    <lineage>
        <taxon>Bacteria</taxon>
        <taxon>Bacillati</taxon>
        <taxon>Actinomycetota</taxon>
        <taxon>Actinomycetes</taxon>
        <taxon>Kitasatosporales</taxon>
        <taxon>Streptomycetaceae</taxon>
        <taxon>Streptomyces</taxon>
    </lineage>
</organism>
<evidence type="ECO:0008006" key="4">
    <source>
        <dbReference type="Google" id="ProtNLM"/>
    </source>
</evidence>
<dbReference type="Proteomes" id="UP000642284">
    <property type="component" value="Unassembled WGS sequence"/>
</dbReference>
<dbReference type="EMBL" id="JACTVJ010000004">
    <property type="protein sequence ID" value="MBC9712282.1"/>
    <property type="molecule type" value="Genomic_DNA"/>
</dbReference>
<evidence type="ECO:0000313" key="2">
    <source>
        <dbReference type="EMBL" id="MBC9712282.1"/>
    </source>
</evidence>